<dbReference type="EMBL" id="AZHA01000008">
    <property type="protein sequence ID" value="OAA45898.1"/>
    <property type="molecule type" value="Genomic_DNA"/>
</dbReference>
<evidence type="ECO:0000313" key="1">
    <source>
        <dbReference type="EMBL" id="OAA45898.1"/>
    </source>
</evidence>
<name>A0A162JL80_9HYPO</name>
<sequence length="298" mass="34377">MKLHPTWPCSSDKLFSATYTITHNHLYLLLQKYAIDARMLTLFAVFNMDVAQGPILSTTCKSGDSVDTPSPCKTLKPTETFSWTEADTYYTKLFRAWDNLPVHDASTETELLLELDHIISLFDSYIGHNDLGFRAWVRRHQRAMDLGLVETPTWPKLYRLKGGKQKWRDEVWVSRYSFLVNQRDIVAKSRLQRMTCCELADKKCFFGLWWAYPRQTVRTVQSTQPARLRNRWYEPLDNCLARMAAESYGRLDFYVLHAEFWGTGALADTAVTAGDCKIECDPLEDVDVKHVGCIRNGV</sequence>
<accession>A0A162JL80</accession>
<reference evidence="1 2" key="1">
    <citation type="journal article" date="2016" name="Genome Biol. Evol.">
        <title>Divergent and convergent evolution of fungal pathogenicity.</title>
        <authorList>
            <person name="Shang Y."/>
            <person name="Xiao G."/>
            <person name="Zheng P."/>
            <person name="Cen K."/>
            <person name="Zhan S."/>
            <person name="Wang C."/>
        </authorList>
    </citation>
    <scope>NUCLEOTIDE SEQUENCE [LARGE SCALE GENOMIC DNA]</scope>
    <source>
        <strain evidence="1 2">RCEF 3172</strain>
    </source>
</reference>
<dbReference type="AlphaFoldDB" id="A0A162JL80"/>
<organism evidence="1 2">
    <name type="scientific">Beauveria brongniartii RCEF 3172</name>
    <dbReference type="NCBI Taxonomy" id="1081107"/>
    <lineage>
        <taxon>Eukaryota</taxon>
        <taxon>Fungi</taxon>
        <taxon>Dikarya</taxon>
        <taxon>Ascomycota</taxon>
        <taxon>Pezizomycotina</taxon>
        <taxon>Sordariomycetes</taxon>
        <taxon>Hypocreomycetidae</taxon>
        <taxon>Hypocreales</taxon>
        <taxon>Cordycipitaceae</taxon>
        <taxon>Beauveria</taxon>
        <taxon>Beauveria brongniartii</taxon>
    </lineage>
</organism>
<dbReference type="OrthoDB" id="4875013at2759"/>
<comment type="caution">
    <text evidence="1">The sequence shown here is derived from an EMBL/GenBank/DDBJ whole genome shotgun (WGS) entry which is preliminary data.</text>
</comment>
<gene>
    <name evidence="1" type="ORF">BBO_03539</name>
</gene>
<keyword evidence="2" id="KW-1185">Reference proteome</keyword>
<evidence type="ECO:0000313" key="2">
    <source>
        <dbReference type="Proteomes" id="UP000076863"/>
    </source>
</evidence>
<dbReference type="Proteomes" id="UP000076863">
    <property type="component" value="Unassembled WGS sequence"/>
</dbReference>
<protein>
    <submittedName>
        <fullName evidence="1">Annexin A7</fullName>
    </submittedName>
</protein>
<proteinExistence type="predicted"/>